<dbReference type="EMBL" id="PTPZ01000001">
    <property type="protein sequence ID" value="PPZ92630.1"/>
    <property type="molecule type" value="Genomic_DNA"/>
</dbReference>
<sequence>MKIENSELKMKSSTIFLVLIFMFNFGFGQKALNDKFKKIIIDTEKKHDAKVSEYGIDNKLWTDNTASFKENDTISFYTTSNLPFCKSKLFVFYPKNSLTINYGDECNEPPSISVAKIKYRYKIRKDLLTAFSSNKNIICRLRIVKIENYQQDKYGKDSYKLTFIVLK</sequence>
<reference evidence="1 2" key="1">
    <citation type="submission" date="2018-02" db="EMBL/GenBank/DDBJ databases">
        <title>Draft genome sequence of bacterial isolates from marine environment.</title>
        <authorList>
            <person name="Singh S.K."/>
            <person name="Hill R."/>
            <person name="Major S."/>
            <person name="Cai H."/>
            <person name="Li Y."/>
        </authorList>
    </citation>
    <scope>NUCLEOTIDE SEQUENCE [LARGE SCALE GENOMIC DNA]</scope>
    <source>
        <strain evidence="1 2">IMET F</strain>
    </source>
</reference>
<name>A0A2S7I7S5_9FLAO</name>
<organism evidence="1 2">
    <name type="scientific">Cloacibacterium normanense</name>
    <dbReference type="NCBI Taxonomy" id="237258"/>
    <lineage>
        <taxon>Bacteria</taxon>
        <taxon>Pseudomonadati</taxon>
        <taxon>Bacteroidota</taxon>
        <taxon>Flavobacteriia</taxon>
        <taxon>Flavobacteriales</taxon>
        <taxon>Weeksellaceae</taxon>
    </lineage>
</organism>
<dbReference type="AlphaFoldDB" id="A0A2S7I7S5"/>
<evidence type="ECO:0000313" key="1">
    <source>
        <dbReference type="EMBL" id="PPZ92630.1"/>
    </source>
</evidence>
<dbReference type="Proteomes" id="UP000238565">
    <property type="component" value="Unassembled WGS sequence"/>
</dbReference>
<comment type="caution">
    <text evidence="1">The sequence shown here is derived from an EMBL/GenBank/DDBJ whole genome shotgun (WGS) entry which is preliminary data.</text>
</comment>
<accession>A0A2S7I7S5</accession>
<evidence type="ECO:0000313" key="2">
    <source>
        <dbReference type="Proteomes" id="UP000238565"/>
    </source>
</evidence>
<proteinExistence type="predicted"/>
<protein>
    <submittedName>
        <fullName evidence="1">Uncharacterized protein</fullName>
    </submittedName>
</protein>
<gene>
    <name evidence="1" type="ORF">C3729_01050</name>
</gene>